<sequence length="87" mass="9835">MATGQHLYGKYKKHLNFTPTTIMGIIRFLQGGMEWIAPLQVVMRLTRPLSTQHLFLRIFLLGRAIRAPTGVQLIGGYKSARAPQVTR</sequence>
<organism evidence="1 2">
    <name type="scientific">Candidatus Adlerbacteria bacterium RIFOXYC1_FULL_48_26</name>
    <dbReference type="NCBI Taxonomy" id="1797247"/>
    <lineage>
        <taxon>Bacteria</taxon>
        <taxon>Candidatus Adleribacteriota</taxon>
    </lineage>
</organism>
<proteinExistence type="predicted"/>
<comment type="caution">
    <text evidence="1">The sequence shown here is derived from an EMBL/GenBank/DDBJ whole genome shotgun (WGS) entry which is preliminary data.</text>
</comment>
<reference evidence="1 2" key="1">
    <citation type="journal article" date="2016" name="Nat. Commun.">
        <title>Thousands of microbial genomes shed light on interconnected biogeochemical processes in an aquifer system.</title>
        <authorList>
            <person name="Anantharaman K."/>
            <person name="Brown C.T."/>
            <person name="Hug L.A."/>
            <person name="Sharon I."/>
            <person name="Castelle C.J."/>
            <person name="Probst A.J."/>
            <person name="Thomas B.C."/>
            <person name="Singh A."/>
            <person name="Wilkins M.J."/>
            <person name="Karaoz U."/>
            <person name="Brodie E.L."/>
            <person name="Williams K.H."/>
            <person name="Hubbard S.S."/>
            <person name="Banfield J.F."/>
        </authorList>
    </citation>
    <scope>NUCLEOTIDE SEQUENCE [LARGE SCALE GENOMIC DNA]</scope>
</reference>
<dbReference type="EMBL" id="MEXB01000006">
    <property type="protein sequence ID" value="OGC88637.1"/>
    <property type="molecule type" value="Genomic_DNA"/>
</dbReference>
<dbReference type="AlphaFoldDB" id="A0A1F4Y3T0"/>
<accession>A0A1F4Y3T0</accession>
<evidence type="ECO:0000313" key="1">
    <source>
        <dbReference type="EMBL" id="OGC88637.1"/>
    </source>
</evidence>
<dbReference type="Proteomes" id="UP000176568">
    <property type="component" value="Unassembled WGS sequence"/>
</dbReference>
<dbReference type="STRING" id="1797247.A2419_02210"/>
<evidence type="ECO:0000313" key="2">
    <source>
        <dbReference type="Proteomes" id="UP000176568"/>
    </source>
</evidence>
<name>A0A1F4Y3T0_9BACT</name>
<protein>
    <submittedName>
        <fullName evidence="1">Uncharacterized protein</fullName>
    </submittedName>
</protein>
<gene>
    <name evidence="1" type="ORF">A2419_02210</name>
</gene>